<dbReference type="Proteomes" id="UP000271098">
    <property type="component" value="Unassembled WGS sequence"/>
</dbReference>
<comment type="function">
    <text evidence="9">Protein phosphatase that catalyzes the dephosphorylation of the C-terminal domain of RNA polymerase II. Plays a role in RNA processing and termination.</text>
</comment>
<dbReference type="GO" id="GO:0005634">
    <property type="term" value="C:nucleus"/>
    <property type="evidence" value="ECO:0007669"/>
    <property type="project" value="UniProtKB-SubCell"/>
</dbReference>
<evidence type="ECO:0000256" key="2">
    <source>
        <dbReference type="ARBA" id="ARBA00008978"/>
    </source>
</evidence>
<organism evidence="12">
    <name type="scientific">Gongylonema pulchrum</name>
    <dbReference type="NCBI Taxonomy" id="637853"/>
    <lineage>
        <taxon>Eukaryota</taxon>
        <taxon>Metazoa</taxon>
        <taxon>Ecdysozoa</taxon>
        <taxon>Nematoda</taxon>
        <taxon>Chromadorea</taxon>
        <taxon>Rhabditida</taxon>
        <taxon>Spirurina</taxon>
        <taxon>Spiruromorpha</taxon>
        <taxon>Spiruroidea</taxon>
        <taxon>Gongylonematidae</taxon>
        <taxon>Gongylonema</taxon>
    </lineage>
</organism>
<keyword evidence="4 9" id="KW-0378">Hydrolase</keyword>
<keyword evidence="3 9" id="KW-0507">mRNA processing</keyword>
<reference evidence="10 11" key="2">
    <citation type="submission" date="2018-11" db="EMBL/GenBank/DDBJ databases">
        <authorList>
            <consortium name="Pathogen Informatics"/>
        </authorList>
    </citation>
    <scope>NUCLEOTIDE SEQUENCE [LARGE SCALE GENOMIC DNA]</scope>
</reference>
<sequence length="133" mass="15725">MKRVKMVALKNAATNAAAIQVKMFYFFPKTVFGFRKRGFNVESFGSGSQVKLPGPSPDRPNCYEFGMVSYEYIYNDLKQKDFQLYTQNGLLHMLDRNRRIKDMPQKFQHFKGKFDVIICLEERVYDQVWLINF</sequence>
<dbReference type="GO" id="GO:0006397">
    <property type="term" value="P:mRNA processing"/>
    <property type="evidence" value="ECO:0007669"/>
    <property type="project" value="UniProtKB-KW"/>
</dbReference>
<evidence type="ECO:0000256" key="7">
    <source>
        <dbReference type="ARBA" id="ARBA00047761"/>
    </source>
</evidence>
<reference evidence="12" key="1">
    <citation type="submission" date="2016-06" db="UniProtKB">
        <authorList>
            <consortium name="WormBaseParasite"/>
        </authorList>
    </citation>
    <scope>IDENTIFICATION</scope>
</reference>
<keyword evidence="6 9" id="KW-0539">Nucleus</keyword>
<evidence type="ECO:0000256" key="9">
    <source>
        <dbReference type="RuleBase" id="RU369031"/>
    </source>
</evidence>
<keyword evidence="5 9" id="KW-0904">Protein phosphatase</keyword>
<evidence type="ECO:0000313" key="10">
    <source>
        <dbReference type="EMBL" id="VDN26128.1"/>
    </source>
</evidence>
<comment type="catalytic activity">
    <reaction evidence="8 9">
        <text>O-phospho-L-threonyl-[protein] + H2O = L-threonyl-[protein] + phosphate</text>
        <dbReference type="Rhea" id="RHEA:47004"/>
        <dbReference type="Rhea" id="RHEA-COMP:11060"/>
        <dbReference type="Rhea" id="RHEA-COMP:11605"/>
        <dbReference type="ChEBI" id="CHEBI:15377"/>
        <dbReference type="ChEBI" id="CHEBI:30013"/>
        <dbReference type="ChEBI" id="CHEBI:43474"/>
        <dbReference type="ChEBI" id="CHEBI:61977"/>
        <dbReference type="EC" id="3.1.3.16"/>
    </reaction>
</comment>
<evidence type="ECO:0000256" key="3">
    <source>
        <dbReference type="ARBA" id="ARBA00022664"/>
    </source>
</evidence>
<comment type="similarity">
    <text evidence="2 9">Belongs to the SSU72 phosphatase family.</text>
</comment>
<dbReference type="EMBL" id="UYRT01082535">
    <property type="protein sequence ID" value="VDN26128.1"/>
    <property type="molecule type" value="Genomic_DNA"/>
</dbReference>
<dbReference type="PANTHER" id="PTHR20383">
    <property type="entry name" value="RNA POLYMERASE II SUBUNIT A C-TERMINAL DOMAIN PHOSPHATASE"/>
    <property type="match status" value="1"/>
</dbReference>
<dbReference type="Pfam" id="PF04722">
    <property type="entry name" value="Ssu72"/>
    <property type="match status" value="1"/>
</dbReference>
<accession>A0A183E3G7</accession>
<comment type="subcellular location">
    <subcellularLocation>
        <location evidence="1 9">Nucleus</location>
    </subcellularLocation>
</comment>
<dbReference type="GO" id="GO:0004722">
    <property type="term" value="F:protein serine/threonine phosphatase activity"/>
    <property type="evidence" value="ECO:0007669"/>
    <property type="project" value="UniProtKB-UniRule"/>
</dbReference>
<dbReference type="InterPro" id="IPR006811">
    <property type="entry name" value="RNA_pol_II_suA"/>
</dbReference>
<comment type="catalytic activity">
    <reaction evidence="7 9">
        <text>O-phospho-L-seryl-[protein] + H2O = L-seryl-[protein] + phosphate</text>
        <dbReference type="Rhea" id="RHEA:20629"/>
        <dbReference type="Rhea" id="RHEA-COMP:9863"/>
        <dbReference type="Rhea" id="RHEA-COMP:11604"/>
        <dbReference type="ChEBI" id="CHEBI:15377"/>
        <dbReference type="ChEBI" id="CHEBI:29999"/>
        <dbReference type="ChEBI" id="CHEBI:43474"/>
        <dbReference type="ChEBI" id="CHEBI:83421"/>
        <dbReference type="EC" id="3.1.3.16"/>
    </reaction>
</comment>
<dbReference type="EC" id="3.1.3.16" evidence="9"/>
<evidence type="ECO:0000256" key="8">
    <source>
        <dbReference type="ARBA" id="ARBA00048336"/>
    </source>
</evidence>
<keyword evidence="11" id="KW-1185">Reference proteome</keyword>
<evidence type="ECO:0000256" key="1">
    <source>
        <dbReference type="ARBA" id="ARBA00004123"/>
    </source>
</evidence>
<evidence type="ECO:0000313" key="12">
    <source>
        <dbReference type="WBParaSite" id="GPUH_0001552901-mRNA-1"/>
    </source>
</evidence>
<protein>
    <recommendedName>
        <fullName evidence="9">RNA polymerase II subunit A C-terminal domain phosphatase SSU72</fullName>
        <shortName evidence="9">CTD phosphatase SSU72</shortName>
        <ecNumber evidence="9">3.1.3.16</ecNumber>
    </recommendedName>
</protein>
<dbReference type="WBParaSite" id="GPUH_0001552901-mRNA-1">
    <property type="protein sequence ID" value="GPUH_0001552901-mRNA-1"/>
    <property type="gene ID" value="GPUH_0001552901"/>
</dbReference>
<dbReference type="OrthoDB" id="57957at2759"/>
<evidence type="ECO:0000313" key="11">
    <source>
        <dbReference type="Proteomes" id="UP000271098"/>
    </source>
</evidence>
<name>A0A183E3G7_9BILA</name>
<proteinExistence type="inferred from homology"/>
<dbReference type="Gene3D" id="6.10.140.550">
    <property type="match status" value="1"/>
</dbReference>
<evidence type="ECO:0000256" key="5">
    <source>
        <dbReference type="ARBA" id="ARBA00022912"/>
    </source>
</evidence>
<evidence type="ECO:0000256" key="4">
    <source>
        <dbReference type="ARBA" id="ARBA00022801"/>
    </source>
</evidence>
<gene>
    <name evidence="10" type="ORF">GPUH_LOCUS15508</name>
</gene>
<evidence type="ECO:0000256" key="6">
    <source>
        <dbReference type="ARBA" id="ARBA00023242"/>
    </source>
</evidence>
<dbReference type="AlphaFoldDB" id="A0A183E3G7"/>